<evidence type="ECO:0000259" key="1">
    <source>
        <dbReference type="Pfam" id="PF24740"/>
    </source>
</evidence>
<dbReference type="RefSeq" id="WP_146401000.1">
    <property type="nucleotide sequence ID" value="NZ_SJPQ01000003.1"/>
</dbReference>
<comment type="caution">
    <text evidence="2">The sequence shown here is derived from an EMBL/GenBank/DDBJ whole genome shotgun (WGS) entry which is preliminary data.</text>
</comment>
<name>A0A5C5ZJX8_9BACT</name>
<gene>
    <name evidence="2" type="ORF">Mal64_26660</name>
</gene>
<dbReference type="Pfam" id="PF24740">
    <property type="entry name" value="DUF7691"/>
    <property type="match status" value="1"/>
</dbReference>
<protein>
    <recommendedName>
        <fullName evidence="1">DUF7691 domain-containing protein</fullName>
    </recommendedName>
</protein>
<keyword evidence="3" id="KW-1185">Reference proteome</keyword>
<evidence type="ECO:0000313" key="3">
    <source>
        <dbReference type="Proteomes" id="UP000315440"/>
    </source>
</evidence>
<dbReference type="EMBL" id="SJPQ01000003">
    <property type="protein sequence ID" value="TWT87131.1"/>
    <property type="molecule type" value="Genomic_DNA"/>
</dbReference>
<dbReference type="InterPro" id="IPR056108">
    <property type="entry name" value="DUF7691"/>
</dbReference>
<dbReference type="Proteomes" id="UP000315440">
    <property type="component" value="Unassembled WGS sequence"/>
</dbReference>
<organism evidence="2 3">
    <name type="scientific">Pseudobythopirellula maris</name>
    <dbReference type="NCBI Taxonomy" id="2527991"/>
    <lineage>
        <taxon>Bacteria</taxon>
        <taxon>Pseudomonadati</taxon>
        <taxon>Planctomycetota</taxon>
        <taxon>Planctomycetia</taxon>
        <taxon>Pirellulales</taxon>
        <taxon>Lacipirellulaceae</taxon>
        <taxon>Pseudobythopirellula</taxon>
    </lineage>
</organism>
<accession>A0A5C5ZJX8</accession>
<feature type="domain" description="DUF7691" evidence="1">
    <location>
        <begin position="1"/>
        <end position="178"/>
    </location>
</feature>
<reference evidence="2 3" key="1">
    <citation type="submission" date="2019-02" db="EMBL/GenBank/DDBJ databases">
        <title>Deep-cultivation of Planctomycetes and their phenomic and genomic characterization uncovers novel biology.</title>
        <authorList>
            <person name="Wiegand S."/>
            <person name="Jogler M."/>
            <person name="Boedeker C."/>
            <person name="Pinto D."/>
            <person name="Vollmers J."/>
            <person name="Rivas-Marin E."/>
            <person name="Kohn T."/>
            <person name="Peeters S.H."/>
            <person name="Heuer A."/>
            <person name="Rast P."/>
            <person name="Oberbeckmann S."/>
            <person name="Bunk B."/>
            <person name="Jeske O."/>
            <person name="Meyerdierks A."/>
            <person name="Storesund J.E."/>
            <person name="Kallscheuer N."/>
            <person name="Luecker S."/>
            <person name="Lage O.M."/>
            <person name="Pohl T."/>
            <person name="Merkel B.J."/>
            <person name="Hornburger P."/>
            <person name="Mueller R.-W."/>
            <person name="Bruemmer F."/>
            <person name="Labrenz M."/>
            <person name="Spormann A.M."/>
            <person name="Op Den Camp H."/>
            <person name="Overmann J."/>
            <person name="Amann R."/>
            <person name="Jetten M.S.M."/>
            <person name="Mascher T."/>
            <person name="Medema M.H."/>
            <person name="Devos D.P."/>
            <person name="Kaster A.-K."/>
            <person name="Ovreas L."/>
            <person name="Rohde M."/>
            <person name="Galperin M.Y."/>
            <person name="Jogler C."/>
        </authorList>
    </citation>
    <scope>NUCLEOTIDE SEQUENCE [LARGE SCALE GENOMIC DNA]</scope>
    <source>
        <strain evidence="2 3">Mal64</strain>
    </source>
</reference>
<dbReference type="AlphaFoldDB" id="A0A5C5ZJX8"/>
<evidence type="ECO:0000313" key="2">
    <source>
        <dbReference type="EMBL" id="TWT87131.1"/>
    </source>
</evidence>
<sequence>MSYCVHLYAIDGAKLAEAVGGRSEELLAAARENLRELFERDEEERDGEGFSLEKTVELLVMGDFGEEEADYLHGLEALCQHLGEPIDLPALEDAHWKFFGLIAPLRAGFETPLPVSVPQQGSRYKPLFFPRDGVQEILATQPTEIADGEDRVVGAARLDLLDVLESVADDGLDVIGFYG</sequence>
<proteinExistence type="predicted"/>